<accession>A0A498MT62</accession>
<dbReference type="STRING" id="84645.A0A498MT62"/>
<feature type="compositionally biased region" description="Basic and acidic residues" evidence="1">
    <location>
        <begin position="799"/>
        <end position="817"/>
    </location>
</feature>
<dbReference type="Proteomes" id="UP000290572">
    <property type="component" value="Unassembled WGS sequence"/>
</dbReference>
<feature type="compositionally biased region" description="Basic and acidic residues" evidence="1">
    <location>
        <begin position="688"/>
        <end position="711"/>
    </location>
</feature>
<reference evidence="3 4" key="1">
    <citation type="submission" date="2018-03" db="EMBL/GenBank/DDBJ databases">
        <title>Draft genome sequence of Rohu Carp (Labeo rohita).</title>
        <authorList>
            <person name="Das P."/>
            <person name="Kushwaha B."/>
            <person name="Joshi C.G."/>
            <person name="Kumar D."/>
            <person name="Nagpure N.S."/>
            <person name="Sahoo L."/>
            <person name="Das S.P."/>
            <person name="Bit A."/>
            <person name="Patnaik S."/>
            <person name="Meher P.K."/>
            <person name="Jayasankar P."/>
            <person name="Koringa P.G."/>
            <person name="Patel N.V."/>
            <person name="Hinsu A.T."/>
            <person name="Kumar R."/>
            <person name="Pandey M."/>
            <person name="Agarwal S."/>
            <person name="Srivastava S."/>
            <person name="Singh M."/>
            <person name="Iquebal M.A."/>
            <person name="Jaiswal S."/>
            <person name="Angadi U.B."/>
            <person name="Kumar N."/>
            <person name="Raza M."/>
            <person name="Shah T.M."/>
            <person name="Rai A."/>
            <person name="Jena J.K."/>
        </authorList>
    </citation>
    <scope>NUCLEOTIDE SEQUENCE [LARGE SCALE GENOMIC DNA]</scope>
    <source>
        <strain evidence="3">DASCIFA01</strain>
        <tissue evidence="3">Testis</tissue>
    </source>
</reference>
<dbReference type="PANTHER" id="PTHR46345">
    <property type="entry name" value="INVERTED FORMIN-2"/>
    <property type="match status" value="1"/>
</dbReference>
<sequence>MDSGRKHRLRNLNWERIPKERVEGRKSVWSGFLDDDCELSIDLNSLDELFGQKEGKKPDRASGFRRSLRRCGSPQETSVDKVMLLDSKRSMNVGIFLRQFKIAAREIVEDVRRGVGERYGAEKLAELCKLLPDNEEEARLKKFSGDRSLLAEPDLFILSLVELPSFRMRLDVMILQQEFDPAVTSLCMAARCLREAARELLSCPELHYILRLVLKAGNYMNAGGYAGNAAGFRISSLLKLADTKANKPGMNLLHFVAMEAVKKDKDLLMFHSRLSHVGPASRLSEESVVEDLSRLQSRVAELRVRAQADAEIEQQTRTFLEVAEVRLQEAQDELESLQKTSKAIVDFFCEDDKSFKLEEACHIFHCFCHRFQKAVRENTERELQEQRRLARERENVEKRRSLALCTGLEAEQESDDLEHALQRSLSYTGSRRSLRRLSQYFLRSDERNMKSNNQKHCESEGGNLHALNPDGFSKDSEFRHSLQKNDTDTEKTKQGINKVKQAQRSSTDSTCDLQRDANAMKSHSRLNTRTVPSDNAFVALGKTSITSHQQGAVNVLALTGLSPNKVLKVEKPVRDTSERLTQIETNTSEDAKNKDCVNGKESPSQKGVTPQTEAKTVTTLLGETWSSASSPPADSPPIAQETCSPDREHVYPGIGETLECHTLVRGLRSYESLSPTVTRPTTNHCSKWKKEREAEERDGTSSPHAKDDSRLVKTPTRGPTKRLLVQRGGPANSSGIPRVRTKAEPAPADGLSASQVSRPSPTRPTSIRTSLVTRFTGVQNELKRNGGARQKVNAPSDTGKQKGDATEKLNQEKDKFVRGSPLRVSKRLAPNFESQTSNTIPSPTAATTAKTIRTTIISAAKAKTAKSPGTRIPGPKIPKPASQPMWR</sequence>
<dbReference type="Gene3D" id="1.20.58.2220">
    <property type="entry name" value="Formin, FH2 domain"/>
    <property type="match status" value="1"/>
</dbReference>
<organism evidence="3 4">
    <name type="scientific">Labeo rohita</name>
    <name type="common">Indian major carp</name>
    <name type="synonym">Cyprinus rohita</name>
    <dbReference type="NCBI Taxonomy" id="84645"/>
    <lineage>
        <taxon>Eukaryota</taxon>
        <taxon>Metazoa</taxon>
        <taxon>Chordata</taxon>
        <taxon>Craniata</taxon>
        <taxon>Vertebrata</taxon>
        <taxon>Euteleostomi</taxon>
        <taxon>Actinopterygii</taxon>
        <taxon>Neopterygii</taxon>
        <taxon>Teleostei</taxon>
        <taxon>Ostariophysi</taxon>
        <taxon>Cypriniformes</taxon>
        <taxon>Cyprinidae</taxon>
        <taxon>Labeoninae</taxon>
        <taxon>Labeonini</taxon>
        <taxon>Labeo</taxon>
    </lineage>
</organism>
<feature type="compositionally biased region" description="Basic and acidic residues" evidence="1">
    <location>
        <begin position="589"/>
        <end position="598"/>
    </location>
</feature>
<evidence type="ECO:0000256" key="1">
    <source>
        <dbReference type="SAM" id="MobiDB-lite"/>
    </source>
</evidence>
<dbReference type="PROSITE" id="PS51444">
    <property type="entry name" value="FH2"/>
    <property type="match status" value="1"/>
</dbReference>
<keyword evidence="4" id="KW-1185">Reference proteome</keyword>
<evidence type="ECO:0000259" key="2">
    <source>
        <dbReference type="PROSITE" id="PS51444"/>
    </source>
</evidence>
<feature type="compositionally biased region" description="Polar residues" evidence="1">
    <location>
        <begin position="601"/>
        <end position="625"/>
    </location>
</feature>
<dbReference type="AlphaFoldDB" id="A0A498MT62"/>
<feature type="region of interest" description="Disordered" evidence="1">
    <location>
        <begin position="785"/>
        <end position="848"/>
    </location>
</feature>
<feature type="compositionally biased region" description="Polar residues" evidence="1">
    <location>
        <begin position="500"/>
        <end position="511"/>
    </location>
</feature>
<dbReference type="SMART" id="SM00498">
    <property type="entry name" value="FH2"/>
    <property type="match status" value="1"/>
</dbReference>
<feature type="compositionally biased region" description="Polar residues" evidence="1">
    <location>
        <begin position="674"/>
        <end position="685"/>
    </location>
</feature>
<feature type="compositionally biased region" description="Basic and acidic residues" evidence="1">
    <location>
        <begin position="472"/>
        <end position="493"/>
    </location>
</feature>
<evidence type="ECO:0000313" key="3">
    <source>
        <dbReference type="EMBL" id="RXN23750.1"/>
    </source>
</evidence>
<protein>
    <submittedName>
        <fullName evidence="3">FH2 domain-containing 1-like protein</fullName>
    </submittedName>
</protein>
<feature type="compositionally biased region" description="Basic and acidic residues" evidence="1">
    <location>
        <begin position="448"/>
        <end position="459"/>
    </location>
</feature>
<feature type="region of interest" description="Disordered" evidence="1">
    <location>
        <begin position="579"/>
        <end position="650"/>
    </location>
</feature>
<feature type="region of interest" description="Disordered" evidence="1">
    <location>
        <begin position="674"/>
        <end position="768"/>
    </location>
</feature>
<dbReference type="SUPFAM" id="SSF101447">
    <property type="entry name" value="Formin homology 2 domain (FH2 domain)"/>
    <property type="match status" value="1"/>
</dbReference>
<comment type="caution">
    <text evidence="3">The sequence shown here is derived from an EMBL/GenBank/DDBJ whole genome shotgun (WGS) entry which is preliminary data.</text>
</comment>
<dbReference type="InterPro" id="IPR015425">
    <property type="entry name" value="FH2_Formin"/>
</dbReference>
<proteinExistence type="predicted"/>
<feature type="compositionally biased region" description="Polar residues" evidence="1">
    <location>
        <begin position="832"/>
        <end position="842"/>
    </location>
</feature>
<feature type="region of interest" description="Disordered" evidence="1">
    <location>
        <begin position="448"/>
        <end position="511"/>
    </location>
</feature>
<feature type="compositionally biased region" description="Polar residues" evidence="1">
    <location>
        <begin position="579"/>
        <end position="588"/>
    </location>
</feature>
<dbReference type="EMBL" id="QBIY01012558">
    <property type="protein sequence ID" value="RXN23750.1"/>
    <property type="molecule type" value="Genomic_DNA"/>
</dbReference>
<dbReference type="Pfam" id="PF02181">
    <property type="entry name" value="FH2"/>
    <property type="match status" value="1"/>
</dbReference>
<dbReference type="InterPro" id="IPR042201">
    <property type="entry name" value="FH2_Formin_sf"/>
</dbReference>
<dbReference type="PANTHER" id="PTHR46345:SF10">
    <property type="entry name" value="FORMIN-J"/>
    <property type="match status" value="1"/>
</dbReference>
<feature type="compositionally biased region" description="Polar residues" evidence="1">
    <location>
        <begin position="752"/>
        <end position="768"/>
    </location>
</feature>
<evidence type="ECO:0000313" key="4">
    <source>
        <dbReference type="Proteomes" id="UP000290572"/>
    </source>
</evidence>
<feature type="region of interest" description="Disordered" evidence="1">
    <location>
        <begin position="860"/>
        <end position="887"/>
    </location>
</feature>
<feature type="domain" description="FH2" evidence="2">
    <location>
        <begin position="1"/>
        <end position="397"/>
    </location>
</feature>
<name>A0A498MT62_LABRO</name>
<gene>
    <name evidence="3" type="ORF">ROHU_022578</name>
</gene>